<evidence type="ECO:0000256" key="1">
    <source>
        <dbReference type="ARBA" id="ARBA00004162"/>
    </source>
</evidence>
<name>A0A2T1C7D9_9CYAN</name>
<dbReference type="Pfam" id="PF02472">
    <property type="entry name" value="ExbD"/>
    <property type="match status" value="1"/>
</dbReference>
<reference evidence="9 10" key="2">
    <citation type="submission" date="2018-03" db="EMBL/GenBank/DDBJ databases">
        <title>The ancient ancestry and fast evolution of plastids.</title>
        <authorList>
            <person name="Moore K.R."/>
            <person name="Magnabosco C."/>
            <person name="Momper L."/>
            <person name="Gold D.A."/>
            <person name="Bosak T."/>
            <person name="Fournier G.P."/>
        </authorList>
    </citation>
    <scope>NUCLEOTIDE SEQUENCE [LARGE SCALE GENOMIC DNA]</scope>
    <source>
        <strain evidence="9 10">CCAP 1448/3</strain>
    </source>
</reference>
<dbReference type="Proteomes" id="UP000238762">
    <property type="component" value="Unassembled WGS sequence"/>
</dbReference>
<evidence type="ECO:0000256" key="6">
    <source>
        <dbReference type="ARBA" id="ARBA00023136"/>
    </source>
</evidence>
<evidence type="ECO:0000313" key="10">
    <source>
        <dbReference type="Proteomes" id="UP000238762"/>
    </source>
</evidence>
<dbReference type="GO" id="GO:0005886">
    <property type="term" value="C:plasma membrane"/>
    <property type="evidence" value="ECO:0007669"/>
    <property type="project" value="UniProtKB-SubCell"/>
</dbReference>
<keyword evidence="10" id="KW-1185">Reference proteome</keyword>
<evidence type="ECO:0000256" key="3">
    <source>
        <dbReference type="ARBA" id="ARBA00022475"/>
    </source>
</evidence>
<evidence type="ECO:0000256" key="4">
    <source>
        <dbReference type="ARBA" id="ARBA00022692"/>
    </source>
</evidence>
<comment type="caution">
    <text evidence="9">The sequence shown here is derived from an EMBL/GenBank/DDBJ whole genome shotgun (WGS) entry which is preliminary data.</text>
</comment>
<dbReference type="PANTHER" id="PTHR30558:SF3">
    <property type="entry name" value="BIOPOLYMER TRANSPORT PROTEIN EXBD-RELATED"/>
    <property type="match status" value="1"/>
</dbReference>
<keyword evidence="7" id="KW-0813">Transport</keyword>
<evidence type="ECO:0000256" key="2">
    <source>
        <dbReference type="ARBA" id="ARBA00005811"/>
    </source>
</evidence>
<keyword evidence="3" id="KW-1003">Cell membrane</keyword>
<accession>A0A2T1C7D9</accession>
<reference evidence="9 10" key="1">
    <citation type="submission" date="2018-02" db="EMBL/GenBank/DDBJ databases">
        <authorList>
            <person name="Cohen D.B."/>
            <person name="Kent A.D."/>
        </authorList>
    </citation>
    <scope>NUCLEOTIDE SEQUENCE [LARGE SCALE GENOMIC DNA]</scope>
    <source>
        <strain evidence="9 10">CCAP 1448/3</strain>
    </source>
</reference>
<sequence length="150" mass="16912">MKIYLDSEKEAPRVEIIPFVDIMFCLLIFFLLAALQVTRYQAVTVAKANIPQVKTGVSQITQRLVVSLDKDRQVYVDGKFFGSLIELTSSNKSQQIFQQKLRNYLNQSPSQQAVLYAPKTANYNDVLQTLDLLRLVMGDRVALGTLPTSP</sequence>
<dbReference type="OrthoDB" id="1682382at2"/>
<evidence type="ECO:0000256" key="7">
    <source>
        <dbReference type="RuleBase" id="RU003879"/>
    </source>
</evidence>
<dbReference type="EMBL" id="PVWJ01000018">
    <property type="protein sequence ID" value="PSB04078.1"/>
    <property type="molecule type" value="Genomic_DNA"/>
</dbReference>
<feature type="transmembrane region" description="Helical" evidence="8">
    <location>
        <begin position="16"/>
        <end position="35"/>
    </location>
</feature>
<comment type="subcellular location">
    <subcellularLocation>
        <location evidence="1">Cell membrane</location>
        <topology evidence="1">Single-pass membrane protein</topology>
    </subcellularLocation>
    <subcellularLocation>
        <location evidence="7">Cell membrane</location>
        <topology evidence="7">Single-pass type II membrane protein</topology>
    </subcellularLocation>
</comment>
<evidence type="ECO:0000256" key="8">
    <source>
        <dbReference type="SAM" id="Phobius"/>
    </source>
</evidence>
<proteinExistence type="inferred from homology"/>
<evidence type="ECO:0000256" key="5">
    <source>
        <dbReference type="ARBA" id="ARBA00022989"/>
    </source>
</evidence>
<keyword evidence="4 7" id="KW-0812">Transmembrane</keyword>
<dbReference type="GO" id="GO:0015031">
    <property type="term" value="P:protein transport"/>
    <property type="evidence" value="ECO:0007669"/>
    <property type="project" value="UniProtKB-KW"/>
</dbReference>
<dbReference type="RefSeq" id="WP_106287637.1">
    <property type="nucleotide sequence ID" value="NZ_CAWNTC010000216.1"/>
</dbReference>
<gene>
    <name evidence="9" type="ORF">C7B64_05440</name>
</gene>
<comment type="similarity">
    <text evidence="2 7">Belongs to the ExbD/TolR family.</text>
</comment>
<dbReference type="Gene3D" id="3.30.420.270">
    <property type="match status" value="1"/>
</dbReference>
<keyword evidence="7" id="KW-0653">Protein transport</keyword>
<evidence type="ECO:0000313" key="9">
    <source>
        <dbReference type="EMBL" id="PSB04078.1"/>
    </source>
</evidence>
<keyword evidence="6 8" id="KW-0472">Membrane</keyword>
<protein>
    <submittedName>
        <fullName evidence="9">Biopolymer transporter ExbD</fullName>
    </submittedName>
</protein>
<dbReference type="InterPro" id="IPR003400">
    <property type="entry name" value="ExbD"/>
</dbReference>
<organism evidence="9 10">
    <name type="scientific">Merismopedia glauca CCAP 1448/3</name>
    <dbReference type="NCBI Taxonomy" id="1296344"/>
    <lineage>
        <taxon>Bacteria</taxon>
        <taxon>Bacillati</taxon>
        <taxon>Cyanobacteriota</taxon>
        <taxon>Cyanophyceae</taxon>
        <taxon>Synechococcales</taxon>
        <taxon>Merismopediaceae</taxon>
        <taxon>Merismopedia</taxon>
    </lineage>
</organism>
<dbReference type="PANTHER" id="PTHR30558">
    <property type="entry name" value="EXBD MEMBRANE COMPONENT OF PMF-DRIVEN MACROMOLECULE IMPORT SYSTEM"/>
    <property type="match status" value="1"/>
</dbReference>
<keyword evidence="5 8" id="KW-1133">Transmembrane helix</keyword>
<dbReference type="AlphaFoldDB" id="A0A2T1C7D9"/>
<dbReference type="GO" id="GO:0022857">
    <property type="term" value="F:transmembrane transporter activity"/>
    <property type="evidence" value="ECO:0007669"/>
    <property type="project" value="InterPro"/>
</dbReference>